<reference evidence="1 2" key="1">
    <citation type="submission" date="2022-06" db="EMBL/GenBank/DDBJ databases">
        <title>Runella sp. S5 genome sequencing.</title>
        <authorList>
            <person name="Park S."/>
        </authorList>
    </citation>
    <scope>NUCLEOTIDE SEQUENCE [LARGE SCALE GENOMIC DNA]</scope>
    <source>
        <strain evidence="1 2">S5</strain>
    </source>
</reference>
<protein>
    <submittedName>
        <fullName evidence="1">Uncharacterized protein</fullName>
    </submittedName>
</protein>
<keyword evidence="2" id="KW-1185">Reference proteome</keyword>
<comment type="caution">
    <text evidence="1">The sequence shown here is derived from an EMBL/GenBank/DDBJ whole genome shotgun (WGS) entry which is preliminary data.</text>
</comment>
<dbReference type="RefSeq" id="WP_253533283.1">
    <property type="nucleotide sequence ID" value="NZ_JAMZEL010000024.1"/>
</dbReference>
<dbReference type="Proteomes" id="UP001204772">
    <property type="component" value="Unassembled WGS sequence"/>
</dbReference>
<proteinExistence type="predicted"/>
<evidence type="ECO:0000313" key="2">
    <source>
        <dbReference type="Proteomes" id="UP001204772"/>
    </source>
</evidence>
<name>A0ABT1FXC5_9BACT</name>
<sequence length="84" mass="9577">MNFTQDLSKTSLEDLATLLEEAKSAQKHLTQHPSVPLRVVSIYHLGKGELFTVETELFQDFVLPELARIEQTILSVIQKRTEKP</sequence>
<gene>
    <name evidence="1" type="ORF">NCI00_28565</name>
</gene>
<dbReference type="EMBL" id="JAMZEL010000024">
    <property type="protein sequence ID" value="MCP1386429.1"/>
    <property type="molecule type" value="Genomic_DNA"/>
</dbReference>
<accession>A0ABT1FXC5</accession>
<evidence type="ECO:0000313" key="1">
    <source>
        <dbReference type="EMBL" id="MCP1386429.1"/>
    </source>
</evidence>
<organism evidence="1 2">
    <name type="scientific">Runella salmonicolor</name>
    <dbReference type="NCBI Taxonomy" id="2950278"/>
    <lineage>
        <taxon>Bacteria</taxon>
        <taxon>Pseudomonadati</taxon>
        <taxon>Bacteroidota</taxon>
        <taxon>Cytophagia</taxon>
        <taxon>Cytophagales</taxon>
        <taxon>Spirosomataceae</taxon>
        <taxon>Runella</taxon>
    </lineage>
</organism>